<dbReference type="Gene3D" id="3.20.20.150">
    <property type="entry name" value="Divalent-metal-dependent TIM barrel enzymes"/>
    <property type="match status" value="1"/>
</dbReference>
<keyword evidence="4" id="KW-1185">Reference proteome</keyword>
<dbReference type="InterPro" id="IPR050312">
    <property type="entry name" value="IolE/XylAMocC-like"/>
</dbReference>
<dbReference type="GO" id="GO:0016853">
    <property type="term" value="F:isomerase activity"/>
    <property type="evidence" value="ECO:0007669"/>
    <property type="project" value="UniProtKB-KW"/>
</dbReference>
<gene>
    <name evidence="3" type="ORF">Micbo1qcDRAFT_152395</name>
</gene>
<feature type="region of interest" description="Disordered" evidence="1">
    <location>
        <begin position="374"/>
        <end position="410"/>
    </location>
</feature>
<dbReference type="PANTHER" id="PTHR12110">
    <property type="entry name" value="HYDROXYPYRUVATE ISOMERASE"/>
    <property type="match status" value="1"/>
</dbReference>
<dbReference type="OrthoDB" id="5360893at2759"/>
<reference evidence="4" key="1">
    <citation type="submission" date="2016-02" db="EMBL/GenBank/DDBJ databases">
        <title>Draft genome sequence of Microdochium bolleyi, a fungal endophyte of beachgrass.</title>
        <authorList>
            <consortium name="DOE Joint Genome Institute"/>
            <person name="David A.S."/>
            <person name="May G."/>
            <person name="Haridas S."/>
            <person name="Lim J."/>
            <person name="Wang M."/>
            <person name="Labutti K."/>
            <person name="Lipzen A."/>
            <person name="Barry K."/>
            <person name="Grigoriev I.V."/>
        </authorList>
    </citation>
    <scope>NUCLEOTIDE SEQUENCE [LARGE SCALE GENOMIC DNA]</scope>
    <source>
        <strain evidence="4">J235TASD1</strain>
    </source>
</reference>
<protein>
    <submittedName>
        <fullName evidence="3">Xylose isomerase-like protein</fullName>
    </submittedName>
</protein>
<evidence type="ECO:0000313" key="3">
    <source>
        <dbReference type="EMBL" id="KXJ86880.1"/>
    </source>
</evidence>
<dbReference type="InterPro" id="IPR036237">
    <property type="entry name" value="Xyl_isomerase-like_sf"/>
</dbReference>
<dbReference type="InParanoid" id="A0A136IPP9"/>
<evidence type="ECO:0000256" key="1">
    <source>
        <dbReference type="SAM" id="MobiDB-lite"/>
    </source>
</evidence>
<dbReference type="AlphaFoldDB" id="A0A136IPP9"/>
<dbReference type="Pfam" id="PF01261">
    <property type="entry name" value="AP_endonuc_2"/>
    <property type="match status" value="1"/>
</dbReference>
<dbReference type="InterPro" id="IPR013022">
    <property type="entry name" value="Xyl_isomerase-like_TIM-brl"/>
</dbReference>
<dbReference type="SUPFAM" id="SSF51658">
    <property type="entry name" value="Xylose isomerase-like"/>
    <property type="match status" value="1"/>
</dbReference>
<dbReference type="STRING" id="196109.A0A136IPP9"/>
<evidence type="ECO:0000259" key="2">
    <source>
        <dbReference type="Pfam" id="PF01261"/>
    </source>
</evidence>
<organism evidence="3 4">
    <name type="scientific">Microdochium bolleyi</name>
    <dbReference type="NCBI Taxonomy" id="196109"/>
    <lineage>
        <taxon>Eukaryota</taxon>
        <taxon>Fungi</taxon>
        <taxon>Dikarya</taxon>
        <taxon>Ascomycota</taxon>
        <taxon>Pezizomycotina</taxon>
        <taxon>Sordariomycetes</taxon>
        <taxon>Xylariomycetidae</taxon>
        <taxon>Xylariales</taxon>
        <taxon>Microdochiaceae</taxon>
        <taxon>Microdochium</taxon>
    </lineage>
</organism>
<dbReference type="EMBL" id="KQ964265">
    <property type="protein sequence ID" value="KXJ86880.1"/>
    <property type="molecule type" value="Genomic_DNA"/>
</dbReference>
<accession>A0A136IPP9</accession>
<feature type="domain" description="Xylose isomerase-like TIM barrel" evidence="2">
    <location>
        <begin position="28"/>
        <end position="347"/>
    </location>
</feature>
<keyword evidence="3" id="KW-0413">Isomerase</keyword>
<sequence length="438" mass="48405">MASRPGICSISLGRVAAGHTLERRLDMAQIHGFRGIELFHEDLVSVAEETHNASFAGNKLPQPFTSTGAQEIAAAHKIRIMCAERDLTIICLQPFWQYEGLLDRAAHFHNLTVKLPHWLNLAHALGTDMIQVPSNFLPADQLSEDFNLAVADLRRMADAGLAFAGLDSTGKPLPITTTTKDHGLDNHGVIRFAYESLAWGTRCDTWEDAWRTVQAVNRSNFGLLLDTFHLAGSRTFADPASRSGLVPDAHTKLRESLARLVREVDVKKIFYVQIASAEKLAEPLVLGHELYQADQPARMSWSRSCRLFYGEEGEYLPLFDVAHAIFQDLGFRGWVSHEVFTRRAWDQDEDVPLDLAGRAAYSWMKIAAAFRLQHPPPAPPPTRVSSPDSITEAGKMEKERGETSMTAVAATDEDVVVSGVETLALGGHNSEDGQKAFL</sequence>
<name>A0A136IPP9_9PEZI</name>
<dbReference type="Proteomes" id="UP000070501">
    <property type="component" value="Unassembled WGS sequence"/>
</dbReference>
<evidence type="ECO:0000313" key="4">
    <source>
        <dbReference type="Proteomes" id="UP000070501"/>
    </source>
</evidence>
<dbReference type="PANTHER" id="PTHR12110:SF21">
    <property type="entry name" value="XYLOSE ISOMERASE-LIKE TIM BARREL DOMAIN-CONTAINING PROTEIN"/>
    <property type="match status" value="1"/>
</dbReference>
<proteinExistence type="predicted"/>